<dbReference type="PANTHER" id="PTHR13355:SF11">
    <property type="entry name" value="GLUCOSAMINE 6-PHOSPHATE N-ACETYLTRANSFERASE"/>
    <property type="match status" value="1"/>
</dbReference>
<dbReference type="EC" id="2.3.1.4" evidence="3 8"/>
<evidence type="ECO:0000256" key="3">
    <source>
        <dbReference type="ARBA" id="ARBA00012703"/>
    </source>
</evidence>
<dbReference type="FunFam" id="3.40.630.30:FF:000136">
    <property type="entry name" value="Glucosamine 6-phosphate N-acetyltransferase"/>
    <property type="match status" value="1"/>
</dbReference>
<dbReference type="GO" id="GO:0004343">
    <property type="term" value="F:glucosamine 6-phosphate N-acetyltransferase activity"/>
    <property type="evidence" value="ECO:0007669"/>
    <property type="project" value="UniProtKB-UniRule"/>
</dbReference>
<keyword evidence="11" id="KW-1185">Reference proteome</keyword>
<accession>A0AAV5RGI8</accession>
<keyword evidence="5 8" id="KW-0012">Acyltransferase</keyword>
<evidence type="ECO:0000256" key="1">
    <source>
        <dbReference type="ARBA" id="ARBA00004832"/>
    </source>
</evidence>
<dbReference type="PANTHER" id="PTHR13355">
    <property type="entry name" value="GLUCOSAMINE 6-PHOSPHATE N-ACETYLTRANSFERASE"/>
    <property type="match status" value="1"/>
</dbReference>
<keyword evidence="4 8" id="KW-0808">Transferase</keyword>
<dbReference type="InterPro" id="IPR039143">
    <property type="entry name" value="GNPNAT1-like"/>
</dbReference>
<comment type="catalytic activity">
    <reaction evidence="6 8">
        <text>D-glucosamine 6-phosphate + acetyl-CoA = N-acetyl-D-glucosamine 6-phosphate + CoA + H(+)</text>
        <dbReference type="Rhea" id="RHEA:10292"/>
        <dbReference type="ChEBI" id="CHEBI:15378"/>
        <dbReference type="ChEBI" id="CHEBI:57287"/>
        <dbReference type="ChEBI" id="CHEBI:57288"/>
        <dbReference type="ChEBI" id="CHEBI:57513"/>
        <dbReference type="ChEBI" id="CHEBI:58725"/>
        <dbReference type="EC" id="2.3.1.4"/>
    </reaction>
</comment>
<comment type="caution">
    <text evidence="10">The sequence shown here is derived from an EMBL/GenBank/DDBJ whole genome shotgun (WGS) entry which is preliminary data.</text>
</comment>
<name>A0AAV5RGI8_STABA</name>
<dbReference type="InterPro" id="IPR000182">
    <property type="entry name" value="GNAT_dom"/>
</dbReference>
<dbReference type="GO" id="GO:0006048">
    <property type="term" value="P:UDP-N-acetylglucosamine biosynthetic process"/>
    <property type="evidence" value="ECO:0007669"/>
    <property type="project" value="UniProtKB-UniRule"/>
</dbReference>
<dbReference type="EMBL" id="BTGC01000003">
    <property type="protein sequence ID" value="GMM50553.1"/>
    <property type="molecule type" value="Genomic_DNA"/>
</dbReference>
<comment type="pathway">
    <text evidence="1 8">Nucleotide-sugar biosynthesis; UDP-N-acetyl-alpha-D-glucosamine biosynthesis; N-acetyl-alpha-D-glucosamine 1-phosphate from alpha-D-glucosamine 6-phosphate (route I): step 1/2.</text>
</comment>
<dbReference type="SUPFAM" id="SSF55729">
    <property type="entry name" value="Acyl-CoA N-acyltransferases (Nat)"/>
    <property type="match status" value="1"/>
</dbReference>
<evidence type="ECO:0000256" key="8">
    <source>
        <dbReference type="RuleBase" id="RU365086"/>
    </source>
</evidence>
<dbReference type="Proteomes" id="UP001362899">
    <property type="component" value="Unassembled WGS sequence"/>
</dbReference>
<dbReference type="PROSITE" id="PS51186">
    <property type="entry name" value="GNAT"/>
    <property type="match status" value="1"/>
</dbReference>
<sequence>MSTTLKQLPEGYKIRPMEPTDYSVLKILEVLTTVGSISEEQFSLQVEEWKLNDRIYNPLVVTNNNDDVVACGMLFVEFKLIHELGKVGHIEDIAVRSDQQGLQLGKHLILALTEIARSKGCYKVILDCDEKNVGFYQKCGYSVAGVEMSIRFDK</sequence>
<dbReference type="CDD" id="cd04301">
    <property type="entry name" value="NAT_SF"/>
    <property type="match status" value="1"/>
</dbReference>
<protein>
    <recommendedName>
        <fullName evidence="7 8">Glucosamine 6-phosphate N-acetyltransferase</fullName>
        <ecNumber evidence="3 8">2.3.1.4</ecNumber>
    </recommendedName>
</protein>
<feature type="domain" description="N-acetyltransferase" evidence="9">
    <location>
        <begin position="12"/>
        <end position="154"/>
    </location>
</feature>
<evidence type="ECO:0000256" key="2">
    <source>
        <dbReference type="ARBA" id="ARBA00006048"/>
    </source>
</evidence>
<evidence type="ECO:0000256" key="4">
    <source>
        <dbReference type="ARBA" id="ARBA00022679"/>
    </source>
</evidence>
<evidence type="ECO:0000259" key="9">
    <source>
        <dbReference type="PROSITE" id="PS51186"/>
    </source>
</evidence>
<dbReference type="Pfam" id="PF00583">
    <property type="entry name" value="Acetyltransf_1"/>
    <property type="match status" value="1"/>
</dbReference>
<dbReference type="AlphaFoldDB" id="A0AAV5RGI8"/>
<dbReference type="Gene3D" id="3.40.630.30">
    <property type="match status" value="1"/>
</dbReference>
<dbReference type="InterPro" id="IPR016181">
    <property type="entry name" value="Acyl_CoA_acyltransferase"/>
</dbReference>
<evidence type="ECO:0000256" key="5">
    <source>
        <dbReference type="ARBA" id="ARBA00023315"/>
    </source>
</evidence>
<evidence type="ECO:0000256" key="7">
    <source>
        <dbReference type="ARBA" id="ARBA00069869"/>
    </source>
</evidence>
<comment type="similarity">
    <text evidence="2 8">Belongs to the acetyltransferase family. GNA1 subfamily.</text>
</comment>
<evidence type="ECO:0000256" key="6">
    <source>
        <dbReference type="ARBA" id="ARBA00048964"/>
    </source>
</evidence>
<proteinExistence type="inferred from homology"/>
<reference evidence="10 11" key="1">
    <citation type="journal article" date="2023" name="Elife">
        <title>Identification of key yeast species and microbe-microbe interactions impacting larval growth of Drosophila in the wild.</title>
        <authorList>
            <person name="Mure A."/>
            <person name="Sugiura Y."/>
            <person name="Maeda R."/>
            <person name="Honda K."/>
            <person name="Sakurai N."/>
            <person name="Takahashi Y."/>
            <person name="Watada M."/>
            <person name="Katoh T."/>
            <person name="Gotoh A."/>
            <person name="Gotoh Y."/>
            <person name="Taniguchi I."/>
            <person name="Nakamura K."/>
            <person name="Hayashi T."/>
            <person name="Katayama T."/>
            <person name="Uemura T."/>
            <person name="Hattori Y."/>
        </authorList>
    </citation>
    <scope>NUCLEOTIDE SEQUENCE [LARGE SCALE GENOMIC DNA]</scope>
    <source>
        <strain evidence="10 11">SB-73</strain>
    </source>
</reference>
<evidence type="ECO:0000313" key="10">
    <source>
        <dbReference type="EMBL" id="GMM50553.1"/>
    </source>
</evidence>
<evidence type="ECO:0000313" key="11">
    <source>
        <dbReference type="Proteomes" id="UP001362899"/>
    </source>
</evidence>
<gene>
    <name evidence="10" type="ORF">DASB73_015110</name>
</gene>
<organism evidence="10 11">
    <name type="scientific">Starmerella bacillaris</name>
    <name type="common">Yeast</name>
    <name type="synonym">Candida zemplinina</name>
    <dbReference type="NCBI Taxonomy" id="1247836"/>
    <lineage>
        <taxon>Eukaryota</taxon>
        <taxon>Fungi</taxon>
        <taxon>Dikarya</taxon>
        <taxon>Ascomycota</taxon>
        <taxon>Saccharomycotina</taxon>
        <taxon>Dipodascomycetes</taxon>
        <taxon>Dipodascales</taxon>
        <taxon>Trichomonascaceae</taxon>
        <taxon>Starmerella</taxon>
    </lineage>
</organism>